<name>A0A0E9WVZ5_ANGAN</name>
<protein>
    <recommendedName>
        <fullName evidence="3">Secreted protein</fullName>
    </recommendedName>
</protein>
<evidence type="ECO:0000313" key="2">
    <source>
        <dbReference type="EMBL" id="JAH94539.1"/>
    </source>
</evidence>
<reference evidence="2" key="1">
    <citation type="submission" date="2014-11" db="EMBL/GenBank/DDBJ databases">
        <authorList>
            <person name="Amaro Gonzalez C."/>
        </authorList>
    </citation>
    <scope>NUCLEOTIDE SEQUENCE</scope>
</reference>
<proteinExistence type="predicted"/>
<reference evidence="2" key="2">
    <citation type="journal article" date="2015" name="Fish Shellfish Immunol.">
        <title>Early steps in the European eel (Anguilla anguilla)-Vibrio vulnificus interaction in the gills: Role of the RtxA13 toxin.</title>
        <authorList>
            <person name="Callol A."/>
            <person name="Pajuelo D."/>
            <person name="Ebbesson L."/>
            <person name="Teles M."/>
            <person name="MacKenzie S."/>
            <person name="Amaro C."/>
        </authorList>
    </citation>
    <scope>NUCLEOTIDE SEQUENCE</scope>
</reference>
<organism evidence="2">
    <name type="scientific">Anguilla anguilla</name>
    <name type="common">European freshwater eel</name>
    <name type="synonym">Muraena anguilla</name>
    <dbReference type="NCBI Taxonomy" id="7936"/>
    <lineage>
        <taxon>Eukaryota</taxon>
        <taxon>Metazoa</taxon>
        <taxon>Chordata</taxon>
        <taxon>Craniata</taxon>
        <taxon>Vertebrata</taxon>
        <taxon>Euteleostomi</taxon>
        <taxon>Actinopterygii</taxon>
        <taxon>Neopterygii</taxon>
        <taxon>Teleostei</taxon>
        <taxon>Anguilliformes</taxon>
        <taxon>Anguillidae</taxon>
        <taxon>Anguilla</taxon>
    </lineage>
</organism>
<feature type="signal peptide" evidence="1">
    <location>
        <begin position="1"/>
        <end position="19"/>
    </location>
</feature>
<evidence type="ECO:0008006" key="3">
    <source>
        <dbReference type="Google" id="ProtNLM"/>
    </source>
</evidence>
<evidence type="ECO:0000256" key="1">
    <source>
        <dbReference type="SAM" id="SignalP"/>
    </source>
</evidence>
<accession>A0A0E9WVZ5</accession>
<feature type="chain" id="PRO_5002434602" description="Secreted protein" evidence="1">
    <location>
        <begin position="20"/>
        <end position="66"/>
    </location>
</feature>
<sequence length="66" mass="7312">MFFICTLVLRSAVPLCCQCMPKCTSFLSHDHSVPTLPDWLVSAKSAISSSVSVDVRMVNALFLEDY</sequence>
<keyword evidence="1" id="KW-0732">Signal</keyword>
<dbReference type="EMBL" id="GBXM01014038">
    <property type="protein sequence ID" value="JAH94539.1"/>
    <property type="molecule type" value="Transcribed_RNA"/>
</dbReference>
<dbReference type="AlphaFoldDB" id="A0A0E9WVZ5"/>